<dbReference type="Proteomes" id="UP000070096">
    <property type="component" value="Unassembled WGS sequence"/>
</dbReference>
<feature type="chain" id="PRO_5039013334" evidence="1">
    <location>
        <begin position="30"/>
        <end position="153"/>
    </location>
</feature>
<reference evidence="2 3" key="1">
    <citation type="submission" date="2016-01" db="EMBL/GenBank/DDBJ databases">
        <title>Highly variable Streptococcus oralis are common among viridans streptococci isolated from primates.</title>
        <authorList>
            <person name="Denapaite D."/>
            <person name="Rieger M."/>
            <person name="Koendgen S."/>
            <person name="Brueckner R."/>
            <person name="Ochigava I."/>
            <person name="Kappeler P."/>
            <person name="Maetz-Rensing K."/>
            <person name="Leendertz F."/>
            <person name="Hakenbeck R."/>
        </authorList>
    </citation>
    <scope>NUCLEOTIDE SEQUENCE [LARGE SCALE GENOMIC DNA]</scope>
    <source>
        <strain evidence="2 3">DD07</strain>
    </source>
</reference>
<name>A0A139NBT3_STRGN</name>
<protein>
    <submittedName>
        <fullName evidence="2">Putative lipoprotein</fullName>
    </submittedName>
</protein>
<evidence type="ECO:0000256" key="1">
    <source>
        <dbReference type="SAM" id="SignalP"/>
    </source>
</evidence>
<gene>
    <name evidence="2" type="ORF">SGODD07_00478</name>
</gene>
<evidence type="ECO:0000313" key="2">
    <source>
        <dbReference type="EMBL" id="KXT73214.1"/>
    </source>
</evidence>
<keyword evidence="2" id="KW-0449">Lipoprotein</keyword>
<sequence>MKSIKRIVLATIFAIGAIILVACSGAAKSDNGTYVYEASKDFIKNTLKEQGASSEEAEKYADQFSLKMTIEIKDTKGKVTLEAKAMGNKKNQDYKLKVDQKNKTLESEKGGNDKVKYKIEGDVLTLDLSQLESDQADKATLAIFKDAKFKRTK</sequence>
<dbReference type="EMBL" id="LQRC01000075">
    <property type="protein sequence ID" value="KXT73214.1"/>
    <property type="molecule type" value="Genomic_DNA"/>
</dbReference>
<evidence type="ECO:0000313" key="3">
    <source>
        <dbReference type="Proteomes" id="UP000070096"/>
    </source>
</evidence>
<dbReference type="PROSITE" id="PS51257">
    <property type="entry name" value="PROKAR_LIPOPROTEIN"/>
    <property type="match status" value="1"/>
</dbReference>
<feature type="signal peptide" evidence="1">
    <location>
        <begin position="1"/>
        <end position="29"/>
    </location>
</feature>
<accession>A0A139NBT3</accession>
<proteinExistence type="predicted"/>
<organism evidence="2 3">
    <name type="scientific">Streptococcus gordonii</name>
    <dbReference type="NCBI Taxonomy" id="1302"/>
    <lineage>
        <taxon>Bacteria</taxon>
        <taxon>Bacillati</taxon>
        <taxon>Bacillota</taxon>
        <taxon>Bacilli</taxon>
        <taxon>Lactobacillales</taxon>
        <taxon>Streptococcaceae</taxon>
        <taxon>Streptococcus</taxon>
    </lineage>
</organism>
<dbReference type="AlphaFoldDB" id="A0A139NBT3"/>
<keyword evidence="1" id="KW-0732">Signal</keyword>
<dbReference type="PATRIC" id="fig|1302.21.peg.539"/>
<comment type="caution">
    <text evidence="2">The sequence shown here is derived from an EMBL/GenBank/DDBJ whole genome shotgun (WGS) entry which is preliminary data.</text>
</comment>